<keyword evidence="2" id="KW-0805">Transcription regulation</keyword>
<dbReference type="InterPro" id="IPR005119">
    <property type="entry name" value="LysR_subst-bd"/>
</dbReference>
<gene>
    <name evidence="6" type="ORF">A7979_09175</name>
</gene>
<evidence type="ECO:0000256" key="1">
    <source>
        <dbReference type="ARBA" id="ARBA00009437"/>
    </source>
</evidence>
<dbReference type="SUPFAM" id="SSF46785">
    <property type="entry name" value="Winged helix' DNA-binding domain"/>
    <property type="match status" value="1"/>
</dbReference>
<organism evidence="6 7">
    <name type="scientific">Rothia nasimurium</name>
    <dbReference type="NCBI Taxonomy" id="85336"/>
    <lineage>
        <taxon>Bacteria</taxon>
        <taxon>Bacillati</taxon>
        <taxon>Actinomycetota</taxon>
        <taxon>Actinomycetes</taxon>
        <taxon>Micrococcales</taxon>
        <taxon>Micrococcaceae</taxon>
        <taxon>Rothia</taxon>
    </lineage>
</organism>
<evidence type="ECO:0000259" key="5">
    <source>
        <dbReference type="PROSITE" id="PS50931"/>
    </source>
</evidence>
<evidence type="ECO:0000256" key="3">
    <source>
        <dbReference type="ARBA" id="ARBA00023125"/>
    </source>
</evidence>
<dbReference type="SUPFAM" id="SSF53850">
    <property type="entry name" value="Periplasmic binding protein-like II"/>
    <property type="match status" value="1"/>
</dbReference>
<dbReference type="Pfam" id="PF00126">
    <property type="entry name" value="HTH_1"/>
    <property type="match status" value="1"/>
</dbReference>
<keyword evidence="3" id="KW-0238">DNA-binding</keyword>
<proteinExistence type="inferred from homology"/>
<dbReference type="Gene3D" id="1.10.10.10">
    <property type="entry name" value="Winged helix-like DNA-binding domain superfamily/Winged helix DNA-binding domain"/>
    <property type="match status" value="1"/>
</dbReference>
<feature type="domain" description="HTH lysR-type" evidence="5">
    <location>
        <begin position="2"/>
        <end position="59"/>
    </location>
</feature>
<dbReference type="Gene3D" id="3.40.190.10">
    <property type="entry name" value="Periplasmic binding protein-like II"/>
    <property type="match status" value="2"/>
</dbReference>
<evidence type="ECO:0000256" key="2">
    <source>
        <dbReference type="ARBA" id="ARBA00023015"/>
    </source>
</evidence>
<comment type="similarity">
    <text evidence="1">Belongs to the LysR transcriptional regulatory family.</text>
</comment>
<dbReference type="OrthoDB" id="3673085at2"/>
<protein>
    <recommendedName>
        <fullName evidence="5">HTH lysR-type domain-containing protein</fullName>
    </recommendedName>
</protein>
<dbReference type="GO" id="GO:0003677">
    <property type="term" value="F:DNA binding"/>
    <property type="evidence" value="ECO:0007669"/>
    <property type="project" value="UniProtKB-KW"/>
</dbReference>
<evidence type="ECO:0000256" key="4">
    <source>
        <dbReference type="ARBA" id="ARBA00023163"/>
    </source>
</evidence>
<dbReference type="RefSeq" id="WP_083090635.1">
    <property type="nucleotide sequence ID" value="NZ_LXWF01000002.1"/>
</dbReference>
<accession>A0A1Y1RTJ8</accession>
<keyword evidence="7" id="KW-1185">Reference proteome</keyword>
<reference evidence="6 7" key="1">
    <citation type="submission" date="2016-05" db="EMBL/GenBank/DDBJ databases">
        <title>Draft genome sequence of a porcine commensal Rothia nasimurium.</title>
        <authorList>
            <person name="Gaiser R.A."/>
            <person name="Van Baarlen P."/>
            <person name="Wells J.M."/>
        </authorList>
    </citation>
    <scope>NUCLEOTIDE SEQUENCE [LARGE SCALE GENOMIC DNA]</scope>
    <source>
        <strain evidence="6 7">PT-32</strain>
    </source>
</reference>
<dbReference type="PROSITE" id="PS50931">
    <property type="entry name" value="HTH_LYSR"/>
    <property type="match status" value="1"/>
</dbReference>
<evidence type="ECO:0000313" key="7">
    <source>
        <dbReference type="Proteomes" id="UP000192359"/>
    </source>
</evidence>
<name>A0A1Y1RTJ8_9MICC</name>
<comment type="caution">
    <text evidence="6">The sequence shown here is derived from an EMBL/GenBank/DDBJ whole genome shotgun (WGS) entry which is preliminary data.</text>
</comment>
<dbReference type="PANTHER" id="PTHR30346">
    <property type="entry name" value="TRANSCRIPTIONAL DUAL REGULATOR HCAR-RELATED"/>
    <property type="match status" value="1"/>
</dbReference>
<keyword evidence="4" id="KW-0804">Transcription</keyword>
<dbReference type="InterPro" id="IPR000847">
    <property type="entry name" value="LysR_HTH_N"/>
</dbReference>
<dbReference type="EMBL" id="LXWF01000002">
    <property type="protein sequence ID" value="ORC24994.1"/>
    <property type="molecule type" value="Genomic_DNA"/>
</dbReference>
<dbReference type="AlphaFoldDB" id="A0A1Y1RTJ8"/>
<dbReference type="Pfam" id="PF03466">
    <property type="entry name" value="LysR_substrate"/>
    <property type="match status" value="1"/>
</dbReference>
<dbReference type="InterPro" id="IPR036388">
    <property type="entry name" value="WH-like_DNA-bd_sf"/>
</dbReference>
<dbReference type="PANTHER" id="PTHR30346:SF29">
    <property type="entry name" value="LYSR SUBSTRATE-BINDING"/>
    <property type="match status" value="1"/>
</dbReference>
<dbReference type="GO" id="GO:0003700">
    <property type="term" value="F:DNA-binding transcription factor activity"/>
    <property type="evidence" value="ECO:0007669"/>
    <property type="project" value="InterPro"/>
</dbReference>
<dbReference type="Proteomes" id="UP000192359">
    <property type="component" value="Unassembled WGS sequence"/>
</dbReference>
<evidence type="ECO:0000313" key="6">
    <source>
        <dbReference type="EMBL" id="ORC24994.1"/>
    </source>
</evidence>
<dbReference type="InterPro" id="IPR036390">
    <property type="entry name" value="WH_DNA-bd_sf"/>
</dbReference>
<dbReference type="GO" id="GO:0032993">
    <property type="term" value="C:protein-DNA complex"/>
    <property type="evidence" value="ECO:0007669"/>
    <property type="project" value="TreeGrafter"/>
</dbReference>
<sequence length="307" mass="32847">MLNLNRLRMLTELARLGTLAQVAESLNYSPSAISQQLGVLEKEVGVKLLETVGRGVKLTPAALTLAAHANAVLTRLEQAESELASFHGATTLRLASFQSAAFAVAPAALKILARKHPHITVEFSQRLVDEAHEGLLSHDFDIIIGEEFPGQAAPTYPGTVRTPLLKDSMVLLLPESGELSAVPRALADLSQFPWAFDPPNTLEGRWTRSYCRAAGFEPIVRFEAVDPLLQSHFVREGLCLALVPSLIAPSARPGIQSVGLAGNPQRTLYTAVRTGSVAHPAIVACRSALEEAAQENLTPLPAVHLAA</sequence>